<reference evidence="3" key="1">
    <citation type="submission" date="2021-01" db="EMBL/GenBank/DDBJ databases">
        <authorList>
            <person name="Corre E."/>
            <person name="Pelletier E."/>
            <person name="Niang G."/>
            <person name="Scheremetjew M."/>
            <person name="Finn R."/>
            <person name="Kale V."/>
            <person name="Holt S."/>
            <person name="Cochrane G."/>
            <person name="Meng A."/>
            <person name="Brown T."/>
            <person name="Cohen L."/>
        </authorList>
    </citation>
    <scope>NUCLEOTIDE SEQUENCE</scope>
    <source>
        <strain evidence="3">RCC3387</strain>
    </source>
</reference>
<sequence>MGQQACAPVEAQASANDLSRSPSGGTSCARGSTMSSFASADQSSRGTGGYAESGDGAAGGRDFRPKVEFPTLWRKGNSRDKQLDLEAARAAMPGLPEISREARKQPSSLWASGIRRSMFGTMEALAVPPNAKPQVVGTQEVWPEYWGITRGQIKDLLTKLQKDPRWSSDNNVYTLVKEFIVPWTRGQGVGYAVMMNKDKPQEVSLMVSHAWGENAEEFLEALLRSTTEEDVLFICALSVYQAQDDAGPSIQEQLGSRPAESPFRRVLAHIRERGDQVGWRWRWRTWLASLPELCLLTAVIAFYLPTLLYGCVPTFRQCVDVAESNQFRDTAHLTLIEMLPFLGGASETWVWKPMAERFEVFLTLAVVFFVGAVVSGAALRRTRIYNGRMVVVPNREVDLYSRLWCVYEIYVATALGVRVEVARTLAHAGKVSSKHATCGHEEDMNRISGEIQAGTVGCGFEQIDQAVWLTTRGARWNAAKLSFGYGLSIAIFIVAYLRIKGSDKNVPAVVAGILLACVCVTAAVYGVFRRAHGTPTFGSVTGCAVLLAICGVALGVLEDNIDAPGWLNHFLEHFSRALLIGGCYIVVFLVLSLCALRCCTRLAMIRRATLPSLLTTSLALFVFMTGAEVAAAGARLDSVYPCSVCNASFVAGFFAVPAYMCWSAAVSWGVRLGRTRMCQNRCWP</sequence>
<keyword evidence="2" id="KW-1133">Transmembrane helix</keyword>
<feature type="transmembrane region" description="Helical" evidence="2">
    <location>
        <begin position="537"/>
        <end position="557"/>
    </location>
</feature>
<feature type="transmembrane region" description="Helical" evidence="2">
    <location>
        <begin position="505"/>
        <end position="525"/>
    </location>
</feature>
<organism evidence="3">
    <name type="scientific">Zooxanthella nutricula</name>
    <dbReference type="NCBI Taxonomy" id="1333877"/>
    <lineage>
        <taxon>Eukaryota</taxon>
        <taxon>Sar</taxon>
        <taxon>Alveolata</taxon>
        <taxon>Dinophyceae</taxon>
        <taxon>Peridiniales</taxon>
        <taxon>Peridiniales incertae sedis</taxon>
        <taxon>Zooxanthella</taxon>
    </lineage>
</organism>
<feature type="transmembrane region" description="Helical" evidence="2">
    <location>
        <begin position="481"/>
        <end position="499"/>
    </location>
</feature>
<keyword evidence="2" id="KW-0472">Membrane</keyword>
<feature type="transmembrane region" description="Helical" evidence="2">
    <location>
        <begin position="286"/>
        <end position="304"/>
    </location>
</feature>
<name>A0A7S2M9J2_9DINO</name>
<feature type="region of interest" description="Disordered" evidence="1">
    <location>
        <begin position="1"/>
        <end position="64"/>
    </location>
</feature>
<protein>
    <submittedName>
        <fullName evidence="3">Uncharacterized protein</fullName>
    </submittedName>
</protein>
<feature type="transmembrane region" description="Helical" evidence="2">
    <location>
        <begin position="647"/>
        <end position="670"/>
    </location>
</feature>
<feature type="transmembrane region" description="Helical" evidence="2">
    <location>
        <begin position="608"/>
        <end position="627"/>
    </location>
</feature>
<feature type="transmembrane region" description="Helical" evidence="2">
    <location>
        <begin position="577"/>
        <end position="596"/>
    </location>
</feature>
<feature type="compositionally biased region" description="Gly residues" evidence="1">
    <location>
        <begin position="46"/>
        <end position="59"/>
    </location>
</feature>
<feature type="compositionally biased region" description="Polar residues" evidence="1">
    <location>
        <begin position="13"/>
        <end position="45"/>
    </location>
</feature>
<gene>
    <name evidence="3" type="ORF">BRAN1462_LOCUS49275</name>
</gene>
<evidence type="ECO:0000313" key="3">
    <source>
        <dbReference type="EMBL" id="CAD9629267.1"/>
    </source>
</evidence>
<dbReference type="AlphaFoldDB" id="A0A7S2M9J2"/>
<proteinExistence type="predicted"/>
<evidence type="ECO:0000256" key="2">
    <source>
        <dbReference type="SAM" id="Phobius"/>
    </source>
</evidence>
<accession>A0A7S2M9J2</accession>
<evidence type="ECO:0000256" key="1">
    <source>
        <dbReference type="SAM" id="MobiDB-lite"/>
    </source>
</evidence>
<keyword evidence="2" id="KW-0812">Transmembrane</keyword>
<dbReference type="EMBL" id="HBGW01077521">
    <property type="protein sequence ID" value="CAD9629267.1"/>
    <property type="molecule type" value="Transcribed_RNA"/>
</dbReference>
<feature type="transmembrane region" description="Helical" evidence="2">
    <location>
        <begin position="360"/>
        <end position="379"/>
    </location>
</feature>